<accession>A0ABN8P410</accession>
<dbReference type="Gene3D" id="3.40.50.12780">
    <property type="entry name" value="N-terminal domain of ligase-like"/>
    <property type="match status" value="1"/>
</dbReference>
<dbReference type="Gene3D" id="3.30.300.30">
    <property type="match status" value="1"/>
</dbReference>
<evidence type="ECO:0000256" key="1">
    <source>
        <dbReference type="ARBA" id="ARBA00006432"/>
    </source>
</evidence>
<feature type="domain" description="Acetyl-coenzyme A synthetase N-terminal" evidence="8">
    <location>
        <begin position="72"/>
        <end position="126"/>
    </location>
</feature>
<evidence type="ECO:0000259" key="8">
    <source>
        <dbReference type="Pfam" id="PF16177"/>
    </source>
</evidence>
<dbReference type="InterPro" id="IPR042099">
    <property type="entry name" value="ANL_N_sf"/>
</dbReference>
<evidence type="ECO:0000259" key="7">
    <source>
        <dbReference type="Pfam" id="PF13193"/>
    </source>
</evidence>
<feature type="domain" description="AMP-dependent synthetase/ligase" evidence="6">
    <location>
        <begin position="134"/>
        <end position="516"/>
    </location>
</feature>
<dbReference type="SUPFAM" id="SSF56801">
    <property type="entry name" value="Acetyl-CoA synthetase-like"/>
    <property type="match status" value="1"/>
</dbReference>
<dbReference type="InterPro" id="IPR020845">
    <property type="entry name" value="AMP-binding_CS"/>
</dbReference>
<gene>
    <name evidence="9" type="ORF">PLOB_00035979</name>
</gene>
<dbReference type="EC" id="6.2.1.1" evidence="2"/>
<sequence>MAVSTLVDSEYLMGTVSPRILYSFFFYSLPLKNVWKSGHKRLSALNVCPAASSLSRRHFHNTPQHQRKLREYDDVFNKSIEDPEGFWGDQADDIDWYKPYTRVMDNSNPPFTKWFVGGEMNTCYNCLDRHIKNGKGSRTALIYDSPLSGKIEMYSYQNLQRLVEKFAGALASLNVGKGDRVVIYMPMVPQAVIAMLACARLGAVHSVVFGGFAAQELARRIEHAEPRVVVTASCGIEPTRLVYYKPLLDEAIRMSSHKPSTCIIYQRDQCSGDIIPGRDVTWDQVMEKAQPHDCVPVLSTDPLYILYTSGTTGDPKGIVRDNGGYAVALNWSMFNVYGINPGEVWWAASDLGWVVGHSYIVYGPLLTGCTTVLFEGKPIGTPDAGAFFRVIEQHKVVSMFTAPTAIRIIRAEDPQCELIKEYDLSHFRDLFVAGEHMDKNTMAWTRKAISAPVYDNWWQTETGWAITAHAVGLGRPMDEHLETTGKPVPGFDVKVVKDDLTETDRGDLGQVVVKLPLPPGTMTTLWKADDRFVKTYFTKYPGYYDSSDDGVMDEDGFVSIMARSDDVINVAGHRISTKALEEGMIRLDFVVDAACVGLEDPIKGHVPVGFIVIDKTIPITRKEAIEQVIKSVREFVGPVAFFKTALIVPSLPKTRSGKTVRGVLTKILHGKPYRITPTMENPHVLEDIEEIVREEGIIDRTLPH</sequence>
<feature type="domain" description="AMP-binding enzyme C-terminal" evidence="7">
    <location>
        <begin position="580"/>
        <end position="658"/>
    </location>
</feature>
<dbReference type="Pfam" id="PF00501">
    <property type="entry name" value="AMP-binding"/>
    <property type="match status" value="1"/>
</dbReference>
<keyword evidence="10" id="KW-1185">Reference proteome</keyword>
<evidence type="ECO:0000313" key="9">
    <source>
        <dbReference type="EMBL" id="CAH3132556.1"/>
    </source>
</evidence>
<dbReference type="PROSITE" id="PS00455">
    <property type="entry name" value="AMP_BINDING"/>
    <property type="match status" value="1"/>
</dbReference>
<proteinExistence type="inferred from homology"/>
<organism evidence="9 10">
    <name type="scientific">Porites lobata</name>
    <dbReference type="NCBI Taxonomy" id="104759"/>
    <lineage>
        <taxon>Eukaryota</taxon>
        <taxon>Metazoa</taxon>
        <taxon>Cnidaria</taxon>
        <taxon>Anthozoa</taxon>
        <taxon>Hexacorallia</taxon>
        <taxon>Scleractinia</taxon>
        <taxon>Fungiina</taxon>
        <taxon>Poritidae</taxon>
        <taxon>Porites</taxon>
    </lineage>
</organism>
<evidence type="ECO:0000259" key="6">
    <source>
        <dbReference type="Pfam" id="PF00501"/>
    </source>
</evidence>
<dbReference type="InterPro" id="IPR045851">
    <property type="entry name" value="AMP-bd_C_sf"/>
</dbReference>
<evidence type="ECO:0000313" key="10">
    <source>
        <dbReference type="Proteomes" id="UP001159405"/>
    </source>
</evidence>
<dbReference type="Pfam" id="PF13193">
    <property type="entry name" value="AMP-binding_C"/>
    <property type="match status" value="1"/>
</dbReference>
<evidence type="ECO:0000256" key="4">
    <source>
        <dbReference type="ARBA" id="ARBA00042755"/>
    </source>
</evidence>
<comment type="catalytic activity">
    <reaction evidence="5">
        <text>butanoate + ATP + CoA = butanoyl-CoA + AMP + diphosphate</text>
        <dbReference type="Rhea" id="RHEA:46172"/>
        <dbReference type="ChEBI" id="CHEBI:17968"/>
        <dbReference type="ChEBI" id="CHEBI:30616"/>
        <dbReference type="ChEBI" id="CHEBI:33019"/>
        <dbReference type="ChEBI" id="CHEBI:57287"/>
        <dbReference type="ChEBI" id="CHEBI:57371"/>
        <dbReference type="ChEBI" id="CHEBI:456215"/>
    </reaction>
    <physiologicalReaction direction="left-to-right" evidence="5">
        <dbReference type="Rhea" id="RHEA:46173"/>
    </physiologicalReaction>
</comment>
<dbReference type="InterPro" id="IPR032387">
    <property type="entry name" value="ACAS_N"/>
</dbReference>
<dbReference type="PANTHER" id="PTHR43347">
    <property type="entry name" value="ACYL-COA SYNTHETASE"/>
    <property type="match status" value="1"/>
</dbReference>
<evidence type="ECO:0000256" key="2">
    <source>
        <dbReference type="ARBA" id="ARBA00013275"/>
    </source>
</evidence>
<dbReference type="InterPro" id="IPR025110">
    <property type="entry name" value="AMP-bd_C"/>
</dbReference>
<protein>
    <recommendedName>
        <fullName evidence="3">Acyl-CoA synthetase short-chain family member 3, mitochondrial</fullName>
        <ecNumber evidence="2">6.2.1.1</ecNumber>
    </recommendedName>
    <alternativeName>
        <fullName evidence="4">Acetate--CoA ligase 3</fullName>
    </alternativeName>
</protein>
<dbReference type="Pfam" id="PF16177">
    <property type="entry name" value="ACAS_N"/>
    <property type="match status" value="1"/>
</dbReference>
<reference evidence="9 10" key="1">
    <citation type="submission" date="2022-05" db="EMBL/GenBank/DDBJ databases">
        <authorList>
            <consortium name="Genoscope - CEA"/>
            <person name="William W."/>
        </authorList>
    </citation>
    <scope>NUCLEOTIDE SEQUENCE [LARGE SCALE GENOMIC DNA]</scope>
</reference>
<comment type="caution">
    <text evidence="9">The sequence shown here is derived from an EMBL/GenBank/DDBJ whole genome shotgun (WGS) entry which is preliminary data.</text>
</comment>
<evidence type="ECO:0000256" key="3">
    <source>
        <dbReference type="ARBA" id="ARBA00040004"/>
    </source>
</evidence>
<dbReference type="PANTHER" id="PTHR43347:SF3">
    <property type="entry name" value="ACYL-COA SYNTHETASE SHORT-CHAIN FAMILY MEMBER 3, MITOCHONDRIAL"/>
    <property type="match status" value="1"/>
</dbReference>
<comment type="similarity">
    <text evidence="1">Belongs to the ATP-dependent AMP-binding enzyme family.</text>
</comment>
<dbReference type="InterPro" id="IPR000873">
    <property type="entry name" value="AMP-dep_synth/lig_dom"/>
</dbReference>
<dbReference type="EMBL" id="CALNXK010000051">
    <property type="protein sequence ID" value="CAH3132556.1"/>
    <property type="molecule type" value="Genomic_DNA"/>
</dbReference>
<evidence type="ECO:0000256" key="5">
    <source>
        <dbReference type="ARBA" id="ARBA00047935"/>
    </source>
</evidence>
<name>A0ABN8P410_9CNID</name>
<dbReference type="Proteomes" id="UP001159405">
    <property type="component" value="Unassembled WGS sequence"/>
</dbReference>